<dbReference type="Proteomes" id="UP000309673">
    <property type="component" value="Unassembled WGS sequence"/>
</dbReference>
<evidence type="ECO:0000259" key="7">
    <source>
        <dbReference type="Pfam" id="PF11728"/>
    </source>
</evidence>
<keyword evidence="4 6" id="KW-1133">Transmembrane helix</keyword>
<keyword evidence="9" id="KW-1185">Reference proteome</keyword>
<dbReference type="InterPro" id="IPR010343">
    <property type="entry name" value="ArAE_1"/>
</dbReference>
<comment type="caution">
    <text evidence="8">The sequence shown here is derived from an EMBL/GenBank/DDBJ whole genome shotgun (WGS) entry which is preliminary data.</text>
</comment>
<dbReference type="InterPro" id="IPR052984">
    <property type="entry name" value="UPF0421"/>
</dbReference>
<dbReference type="InterPro" id="IPR021062">
    <property type="entry name" value="ArAE_1_C"/>
</dbReference>
<gene>
    <name evidence="8" type="ORF">E5161_02345</name>
</gene>
<dbReference type="GO" id="GO:0005886">
    <property type="term" value="C:plasma membrane"/>
    <property type="evidence" value="ECO:0007669"/>
    <property type="project" value="UniProtKB-SubCell"/>
</dbReference>
<dbReference type="EMBL" id="SUPK01000001">
    <property type="protein sequence ID" value="TJY44593.1"/>
    <property type="molecule type" value="Genomic_DNA"/>
</dbReference>
<evidence type="ECO:0000256" key="2">
    <source>
        <dbReference type="ARBA" id="ARBA00022475"/>
    </source>
</evidence>
<reference evidence="8 9" key="1">
    <citation type="submission" date="2019-04" db="EMBL/GenBank/DDBJ databases">
        <title>Cohnella sp. nov., isolated from soil.</title>
        <authorList>
            <person name="Kim W."/>
        </authorList>
    </citation>
    <scope>NUCLEOTIDE SEQUENCE [LARGE SCALE GENOMIC DNA]</scope>
    <source>
        <strain evidence="8 9">CAU 1483</strain>
    </source>
</reference>
<keyword evidence="3 6" id="KW-0812">Transmembrane</keyword>
<dbReference type="Pfam" id="PF11728">
    <property type="entry name" value="ArAE_1_C"/>
    <property type="match status" value="1"/>
</dbReference>
<proteinExistence type="predicted"/>
<name>A0A4U0FHT5_9BACL</name>
<evidence type="ECO:0000313" key="8">
    <source>
        <dbReference type="EMBL" id="TJY44593.1"/>
    </source>
</evidence>
<feature type="transmembrane region" description="Helical" evidence="6">
    <location>
        <begin position="62"/>
        <end position="92"/>
    </location>
</feature>
<accession>A0A4U0FHT5</accession>
<organism evidence="8 9">
    <name type="scientific">Cohnella pontilimi</name>
    <dbReference type="NCBI Taxonomy" id="2564100"/>
    <lineage>
        <taxon>Bacteria</taxon>
        <taxon>Bacillati</taxon>
        <taxon>Bacillota</taxon>
        <taxon>Bacilli</taxon>
        <taxon>Bacillales</taxon>
        <taxon>Paenibacillaceae</taxon>
        <taxon>Cohnella</taxon>
    </lineage>
</organism>
<evidence type="ECO:0000256" key="3">
    <source>
        <dbReference type="ARBA" id="ARBA00022692"/>
    </source>
</evidence>
<dbReference type="AlphaFoldDB" id="A0A4U0FHT5"/>
<keyword evidence="5 6" id="KW-0472">Membrane</keyword>
<dbReference type="Gene3D" id="1.20.120.940">
    <property type="entry name" value="Putative aromatic acid exporter, C-terminal domain"/>
    <property type="match status" value="1"/>
</dbReference>
<dbReference type="Pfam" id="PF06081">
    <property type="entry name" value="ArAE_1"/>
    <property type="match status" value="1"/>
</dbReference>
<feature type="domain" description="Putative aromatic acid exporter C-terminal" evidence="7">
    <location>
        <begin position="153"/>
        <end position="314"/>
    </location>
</feature>
<dbReference type="OrthoDB" id="357521at2"/>
<sequence>MERWLRGYFGFRVVKTSVAALAAIATAILLQVPNPLSAGLLGILGVETTRQRGLRIVFARFSASVVGLLVASALFLLIGFHIWVLSLYILLAFPLLARFGLKDGIITGSVVVFHLYAKQEVSADALIGELELLVIGLGWATILNLSYMPEESKKLGKLRDMTEDSLSAIFTHVAASLRNPETVWSGVELLQAEDAIEQGIAVSARARENRFIPQSEPWQLYFHMRRDQLDSVKLMMESAAFVSRKVPQADQIAALFDRLAVDVKSEFYEGETERELLRLENSFPNMPLPLTRDEFETRAALLQLSRELKRCLSIARRAKRRKASSEPAVIQ</sequence>
<protein>
    <submittedName>
        <fullName evidence="8">Aromatic acid exporter family protein</fullName>
    </submittedName>
</protein>
<dbReference type="PANTHER" id="PTHR40064:SF1">
    <property type="entry name" value="MEMBRANE PROTEIN"/>
    <property type="match status" value="1"/>
</dbReference>
<dbReference type="InterPro" id="IPR038323">
    <property type="entry name" value="ArAE_1_C_sf"/>
</dbReference>
<keyword evidence="2" id="KW-1003">Cell membrane</keyword>
<evidence type="ECO:0000313" key="9">
    <source>
        <dbReference type="Proteomes" id="UP000309673"/>
    </source>
</evidence>
<evidence type="ECO:0000256" key="5">
    <source>
        <dbReference type="ARBA" id="ARBA00023136"/>
    </source>
</evidence>
<evidence type="ECO:0000256" key="6">
    <source>
        <dbReference type="SAM" id="Phobius"/>
    </source>
</evidence>
<comment type="subcellular location">
    <subcellularLocation>
        <location evidence="1">Cell membrane</location>
        <topology evidence="1">Multi-pass membrane protein</topology>
    </subcellularLocation>
</comment>
<evidence type="ECO:0000256" key="1">
    <source>
        <dbReference type="ARBA" id="ARBA00004651"/>
    </source>
</evidence>
<evidence type="ECO:0000256" key="4">
    <source>
        <dbReference type="ARBA" id="ARBA00022989"/>
    </source>
</evidence>
<dbReference type="PANTHER" id="PTHR40064">
    <property type="entry name" value="MEMBRANE PROTEIN-RELATED"/>
    <property type="match status" value="1"/>
</dbReference>